<sequence>MVVSLELTFRVLKNFKSAAPKQKYKLMGIARQRISLLMELTKEDLTNDQRQMMGVLMSHCKVTPLASDVVKKVAAAISQLN</sequence>
<dbReference type="EMBL" id="POTQ01000027">
    <property type="protein sequence ID" value="PNV57190.1"/>
    <property type="molecule type" value="Genomic_DNA"/>
</dbReference>
<proteinExistence type="predicted"/>
<evidence type="ECO:0000313" key="1">
    <source>
        <dbReference type="EMBL" id="PNV57190.1"/>
    </source>
</evidence>
<evidence type="ECO:0000313" key="4">
    <source>
        <dbReference type="Proteomes" id="UP000503169"/>
    </source>
</evidence>
<dbReference type="Proteomes" id="UP000236514">
    <property type="component" value="Unassembled WGS sequence"/>
</dbReference>
<reference evidence="2 4" key="2">
    <citation type="submission" date="2020-04" db="EMBL/GenBank/DDBJ databases">
        <title>Novel strain L. Fermentum HFD1 producer antibacterial peptides.</title>
        <authorList>
            <person name="Ozhegov G.D."/>
            <person name="Pavlova A.S."/>
            <person name="Zhuravleva D.E."/>
            <person name="Gogoleva N.V."/>
            <person name="Shagimardanova E.I."/>
            <person name="Markelova M.I."/>
            <person name="Yarullina D.R."/>
            <person name="Kayumov A.R."/>
        </authorList>
    </citation>
    <scope>NUCLEOTIDE SEQUENCE [LARGE SCALE GENOMIC DNA]</scope>
    <source>
        <strain evidence="2 4">HFD1</strain>
    </source>
</reference>
<protein>
    <submittedName>
        <fullName evidence="1">Uncharacterized protein</fullName>
    </submittedName>
</protein>
<dbReference type="RefSeq" id="WP_048340052.1">
    <property type="nucleotide sequence ID" value="NZ_CAKMAZ010000042.1"/>
</dbReference>
<evidence type="ECO:0000313" key="2">
    <source>
        <dbReference type="EMBL" id="QIX58677.1"/>
    </source>
</evidence>
<dbReference type="EMBL" id="CP050919">
    <property type="protein sequence ID" value="QIX58677.1"/>
    <property type="molecule type" value="Genomic_DNA"/>
</dbReference>
<reference evidence="1 3" key="1">
    <citation type="submission" date="2018-01" db="EMBL/GenBank/DDBJ databases">
        <title>Draft genome sequence of the feruloyl esterase-producing strain Lactobacillus fermentum CRL 1446, isolated from artisanal goat milk cheese.</title>
        <authorList>
            <person name="Abeijon Mukdsi M.C."/>
            <person name="Saavedra L."/>
            <person name="Gauffin Cano M.P."/>
            <person name="Hebert E.M."/>
            <person name="Medina R.B."/>
        </authorList>
    </citation>
    <scope>NUCLEOTIDE SEQUENCE [LARGE SCALE GENOMIC DNA]</scope>
    <source>
        <strain evidence="1 3">CRL 1446</strain>
    </source>
</reference>
<name>A0A2K2TGT4_LIMFE</name>
<gene>
    <name evidence="1" type="ORF">C1Y38_09780</name>
    <name evidence="2" type="ORF">HCY95_01114</name>
</gene>
<dbReference type="AlphaFoldDB" id="A0A2K2TGT4"/>
<organism evidence="1 3">
    <name type="scientific">Limosilactobacillus fermentum</name>
    <name type="common">Lactobacillus fermentum</name>
    <dbReference type="NCBI Taxonomy" id="1613"/>
    <lineage>
        <taxon>Bacteria</taxon>
        <taxon>Bacillati</taxon>
        <taxon>Bacillota</taxon>
        <taxon>Bacilli</taxon>
        <taxon>Lactobacillales</taxon>
        <taxon>Lactobacillaceae</taxon>
        <taxon>Limosilactobacillus</taxon>
    </lineage>
</organism>
<accession>A0A2K2TGT4</accession>
<dbReference type="Proteomes" id="UP000503169">
    <property type="component" value="Chromosome"/>
</dbReference>
<evidence type="ECO:0000313" key="3">
    <source>
        <dbReference type="Proteomes" id="UP000236514"/>
    </source>
</evidence>